<proteinExistence type="predicted"/>
<gene>
    <name evidence="1" type="ORF">S06H3_36184</name>
</gene>
<dbReference type="EMBL" id="BARV01021893">
    <property type="protein sequence ID" value="GAI28832.1"/>
    <property type="molecule type" value="Genomic_DNA"/>
</dbReference>
<sequence length="76" mass="8540">MKSLKANLAKFAVYGNIDIWYLPNLDFFGGTGFEVLDRKIVKLQKNGETFCISGLNCKYPSGFHDLLKDVPDSCFS</sequence>
<feature type="non-terminal residue" evidence="1">
    <location>
        <position position="76"/>
    </location>
</feature>
<reference evidence="1" key="1">
    <citation type="journal article" date="2014" name="Front. Microbiol.">
        <title>High frequency of phylogenetically diverse reductive dehalogenase-homologous genes in deep subseafloor sedimentary metagenomes.</title>
        <authorList>
            <person name="Kawai M."/>
            <person name="Futagami T."/>
            <person name="Toyoda A."/>
            <person name="Takaki Y."/>
            <person name="Nishi S."/>
            <person name="Hori S."/>
            <person name="Arai W."/>
            <person name="Tsubouchi T."/>
            <person name="Morono Y."/>
            <person name="Uchiyama I."/>
            <person name="Ito T."/>
            <person name="Fujiyama A."/>
            <person name="Inagaki F."/>
            <person name="Takami H."/>
        </authorList>
    </citation>
    <scope>NUCLEOTIDE SEQUENCE</scope>
    <source>
        <strain evidence="1">Expedition CK06-06</strain>
    </source>
</reference>
<accession>X1MB03</accession>
<dbReference type="AlphaFoldDB" id="X1MB03"/>
<evidence type="ECO:0000313" key="1">
    <source>
        <dbReference type="EMBL" id="GAI28832.1"/>
    </source>
</evidence>
<protein>
    <submittedName>
        <fullName evidence="1">Uncharacterized protein</fullName>
    </submittedName>
</protein>
<name>X1MB03_9ZZZZ</name>
<organism evidence="1">
    <name type="scientific">marine sediment metagenome</name>
    <dbReference type="NCBI Taxonomy" id="412755"/>
    <lineage>
        <taxon>unclassified sequences</taxon>
        <taxon>metagenomes</taxon>
        <taxon>ecological metagenomes</taxon>
    </lineage>
</organism>
<comment type="caution">
    <text evidence="1">The sequence shown here is derived from an EMBL/GenBank/DDBJ whole genome shotgun (WGS) entry which is preliminary data.</text>
</comment>